<dbReference type="PRINTS" id="PR00038">
    <property type="entry name" value="HTHLUXR"/>
</dbReference>
<organism evidence="3 4">
    <name type="scientific">Ktedonospora formicarum</name>
    <dbReference type="NCBI Taxonomy" id="2778364"/>
    <lineage>
        <taxon>Bacteria</taxon>
        <taxon>Bacillati</taxon>
        <taxon>Chloroflexota</taxon>
        <taxon>Ktedonobacteria</taxon>
        <taxon>Ktedonobacterales</taxon>
        <taxon>Ktedonobacteraceae</taxon>
        <taxon>Ktedonospora</taxon>
    </lineage>
</organism>
<dbReference type="SUPFAM" id="SSF46894">
    <property type="entry name" value="C-terminal effector domain of the bipartite response regulators"/>
    <property type="match status" value="1"/>
</dbReference>
<dbReference type="InterPro" id="IPR000792">
    <property type="entry name" value="Tscrpt_reg_LuxR_C"/>
</dbReference>
<evidence type="ECO:0000313" key="3">
    <source>
        <dbReference type="EMBL" id="GHO44150.1"/>
    </source>
</evidence>
<reference evidence="3" key="1">
    <citation type="submission" date="2020-10" db="EMBL/GenBank/DDBJ databases">
        <title>Taxonomic study of unclassified bacteria belonging to the class Ktedonobacteria.</title>
        <authorList>
            <person name="Yabe S."/>
            <person name="Wang C.M."/>
            <person name="Zheng Y."/>
            <person name="Sakai Y."/>
            <person name="Cavaletti L."/>
            <person name="Monciardini P."/>
            <person name="Donadio S."/>
        </authorList>
    </citation>
    <scope>NUCLEOTIDE SEQUENCE</scope>
    <source>
        <strain evidence="3">SOSP1-1</strain>
    </source>
</reference>
<evidence type="ECO:0000259" key="2">
    <source>
        <dbReference type="PROSITE" id="PS50043"/>
    </source>
</evidence>
<accession>A0A8J3MTA3</accession>
<gene>
    <name evidence="3" type="ORF">KSX_23130</name>
</gene>
<dbReference type="InterPro" id="IPR011006">
    <property type="entry name" value="CheY-like_superfamily"/>
</dbReference>
<dbReference type="GO" id="GO:0003677">
    <property type="term" value="F:DNA binding"/>
    <property type="evidence" value="ECO:0007669"/>
    <property type="project" value="UniProtKB-KW"/>
</dbReference>
<dbReference type="PROSITE" id="PS00622">
    <property type="entry name" value="HTH_LUXR_1"/>
    <property type="match status" value="1"/>
</dbReference>
<dbReference type="Gene3D" id="3.40.50.2300">
    <property type="match status" value="1"/>
</dbReference>
<keyword evidence="4" id="KW-1185">Reference proteome</keyword>
<proteinExistence type="predicted"/>
<dbReference type="PANTHER" id="PTHR43214:SF37">
    <property type="entry name" value="TRANSCRIPTIONAL REGULATORY PROTEIN YDFI"/>
    <property type="match status" value="1"/>
</dbReference>
<dbReference type="EMBL" id="BNJF01000001">
    <property type="protein sequence ID" value="GHO44150.1"/>
    <property type="molecule type" value="Genomic_DNA"/>
</dbReference>
<dbReference type="PANTHER" id="PTHR43214">
    <property type="entry name" value="TWO-COMPONENT RESPONSE REGULATOR"/>
    <property type="match status" value="1"/>
</dbReference>
<sequence>MLASCSSIKVLGIAISLSETARLVGELRPDILLLDLHNLTPALLKTLALIHGEWPDLVIVGFELQESNAPKLVEYMRAGVTTCISFQTSCAAIVQALHAAIRGEALLQPAILCALLQHISTSSQPTPTPSVEVYKESVGLTKRELGILRRVALGERNKEIATSLNISEPTVKTHLANIYFKLGVDSRASAVAIAMERGLLTLRPQAL</sequence>
<name>A0A8J3MTA3_9CHLR</name>
<dbReference type="InterPro" id="IPR016032">
    <property type="entry name" value="Sig_transdc_resp-reg_C-effctor"/>
</dbReference>
<comment type="caution">
    <text evidence="3">The sequence shown here is derived from an EMBL/GenBank/DDBJ whole genome shotgun (WGS) entry which is preliminary data.</text>
</comment>
<dbReference type="SUPFAM" id="SSF52172">
    <property type="entry name" value="CheY-like"/>
    <property type="match status" value="1"/>
</dbReference>
<evidence type="ECO:0000256" key="1">
    <source>
        <dbReference type="ARBA" id="ARBA00023125"/>
    </source>
</evidence>
<dbReference type="CDD" id="cd06170">
    <property type="entry name" value="LuxR_C_like"/>
    <property type="match status" value="1"/>
</dbReference>
<feature type="domain" description="HTH luxR-type" evidence="2">
    <location>
        <begin position="133"/>
        <end position="198"/>
    </location>
</feature>
<dbReference type="GO" id="GO:0006355">
    <property type="term" value="P:regulation of DNA-templated transcription"/>
    <property type="evidence" value="ECO:0007669"/>
    <property type="project" value="InterPro"/>
</dbReference>
<dbReference type="PROSITE" id="PS50043">
    <property type="entry name" value="HTH_LUXR_2"/>
    <property type="match status" value="1"/>
</dbReference>
<protein>
    <submittedName>
        <fullName evidence="3">DNA-binding response regulator</fullName>
    </submittedName>
</protein>
<dbReference type="SMART" id="SM00421">
    <property type="entry name" value="HTH_LUXR"/>
    <property type="match status" value="1"/>
</dbReference>
<evidence type="ECO:0000313" key="4">
    <source>
        <dbReference type="Proteomes" id="UP000612362"/>
    </source>
</evidence>
<keyword evidence="1 3" id="KW-0238">DNA-binding</keyword>
<dbReference type="Pfam" id="PF00196">
    <property type="entry name" value="GerE"/>
    <property type="match status" value="1"/>
</dbReference>
<dbReference type="InterPro" id="IPR039420">
    <property type="entry name" value="WalR-like"/>
</dbReference>
<dbReference type="Proteomes" id="UP000612362">
    <property type="component" value="Unassembled WGS sequence"/>
</dbReference>
<dbReference type="AlphaFoldDB" id="A0A8J3MTA3"/>